<organism evidence="5 6">
    <name type="scientific">Letharia lupina</name>
    <dbReference type="NCBI Taxonomy" id="560253"/>
    <lineage>
        <taxon>Eukaryota</taxon>
        <taxon>Fungi</taxon>
        <taxon>Dikarya</taxon>
        <taxon>Ascomycota</taxon>
        <taxon>Pezizomycotina</taxon>
        <taxon>Lecanoromycetes</taxon>
        <taxon>OSLEUM clade</taxon>
        <taxon>Lecanoromycetidae</taxon>
        <taxon>Lecanorales</taxon>
        <taxon>Lecanorineae</taxon>
        <taxon>Parmeliaceae</taxon>
        <taxon>Letharia</taxon>
    </lineage>
</organism>
<dbReference type="InterPro" id="IPR041569">
    <property type="entry name" value="AAA_lid_3"/>
</dbReference>
<dbReference type="EMBL" id="JACCJB010000013">
    <property type="protein sequence ID" value="KAF6221737.1"/>
    <property type="molecule type" value="Genomic_DNA"/>
</dbReference>
<dbReference type="InterPro" id="IPR050168">
    <property type="entry name" value="AAA_ATPase_domain"/>
</dbReference>
<dbReference type="PANTHER" id="PTHR23077:SF27">
    <property type="entry name" value="ATPASE FAMILY GENE 2 PROTEIN HOMOLOG A"/>
    <property type="match status" value="1"/>
</dbReference>
<feature type="domain" description="AAA+ ATPase" evidence="4">
    <location>
        <begin position="513"/>
        <end position="648"/>
    </location>
</feature>
<feature type="domain" description="AAA+ ATPase" evidence="4">
    <location>
        <begin position="240"/>
        <end position="374"/>
    </location>
</feature>
<evidence type="ECO:0000256" key="3">
    <source>
        <dbReference type="ARBA" id="ARBA00023054"/>
    </source>
</evidence>
<dbReference type="FunFam" id="3.40.50.300:FF:001025">
    <property type="entry name" value="ATPase family, AAA domain-containing 2B"/>
    <property type="match status" value="1"/>
</dbReference>
<evidence type="ECO:0000313" key="5">
    <source>
        <dbReference type="EMBL" id="KAF6221737.1"/>
    </source>
</evidence>
<dbReference type="Pfam" id="PF17862">
    <property type="entry name" value="AAA_lid_3"/>
    <property type="match status" value="2"/>
</dbReference>
<dbReference type="Proteomes" id="UP000593566">
    <property type="component" value="Unassembled WGS sequence"/>
</dbReference>
<dbReference type="AlphaFoldDB" id="A0A8H6FAW1"/>
<dbReference type="GeneID" id="59330119"/>
<name>A0A8H6FAW1_9LECA</name>
<keyword evidence="3" id="KW-0175">Coiled coil</keyword>
<dbReference type="Pfam" id="PF00004">
    <property type="entry name" value="AAA"/>
    <property type="match status" value="2"/>
</dbReference>
<keyword evidence="6" id="KW-1185">Reference proteome</keyword>
<dbReference type="RefSeq" id="XP_037151172.1">
    <property type="nucleotide sequence ID" value="XM_037292633.1"/>
</dbReference>
<evidence type="ECO:0000313" key="6">
    <source>
        <dbReference type="Proteomes" id="UP000593566"/>
    </source>
</evidence>
<gene>
    <name evidence="5" type="ORF">HO133_001705</name>
</gene>
<dbReference type="GO" id="GO:0005737">
    <property type="term" value="C:cytoplasm"/>
    <property type="evidence" value="ECO:0007669"/>
    <property type="project" value="TreeGrafter"/>
</dbReference>
<reference evidence="5 6" key="1">
    <citation type="journal article" date="2020" name="Genomics">
        <title>Complete, high-quality genomes from long-read metagenomic sequencing of two wolf lichen thalli reveals enigmatic genome architecture.</title>
        <authorList>
            <person name="McKenzie S.K."/>
            <person name="Walston R.F."/>
            <person name="Allen J.L."/>
        </authorList>
    </citation>
    <scope>NUCLEOTIDE SEQUENCE [LARGE SCALE GENOMIC DNA]</scope>
    <source>
        <strain evidence="5">WasteWater1</strain>
    </source>
</reference>
<dbReference type="SMART" id="SM00382">
    <property type="entry name" value="AAA"/>
    <property type="match status" value="2"/>
</dbReference>
<dbReference type="InterPro" id="IPR027417">
    <property type="entry name" value="P-loop_NTPase"/>
</dbReference>
<dbReference type="InterPro" id="IPR003593">
    <property type="entry name" value="AAA+_ATPase"/>
</dbReference>
<keyword evidence="1" id="KW-0547">Nucleotide-binding</keyword>
<comment type="caution">
    <text evidence="5">The sequence shown here is derived from an EMBL/GenBank/DDBJ whole genome shotgun (WGS) entry which is preliminary data.</text>
</comment>
<dbReference type="GO" id="GO:0016887">
    <property type="term" value="F:ATP hydrolysis activity"/>
    <property type="evidence" value="ECO:0007669"/>
    <property type="project" value="InterPro"/>
</dbReference>
<dbReference type="Gene3D" id="1.10.8.60">
    <property type="match status" value="2"/>
</dbReference>
<dbReference type="PANTHER" id="PTHR23077">
    <property type="entry name" value="AAA-FAMILY ATPASE"/>
    <property type="match status" value="1"/>
</dbReference>
<sequence length="740" mass="82243">MKEPEYKVRPSSREDTKDVFRIFLSPAQLLLHKLHAGDVCHIVTLHQLSTRPAVVWPATEKIKDDVVQTSKALQILYGLKLDSRISIRRGDVAITDADEITLCEIPQNESQSTPPNPDEDERSHWAWRLKHYLCKAEILAPGMTFDRVEANDERRSYRIQSINSSADQMLYRARPSCTVCLKDGHSKRANSFEWGKSLLVVPSEGVGGLDKQIELLNDEVSVYSHPPEKYAKMPLFFRTCQGGILLHGAPGTGKSMVLRKICEAGWRRAFHIDITDGSQQLGENETAIPQIFSKALGCQPSVIIIDHLESIAGKQNPTDLARSVNIGQILSRQLDRLDETQTLAIGATRSLTEINQDLRRVGRLDLEIEIPIPDSKSRAEILKVLCKLPKDKADSTLERIAARTHGFVGADLKKLLRQAMKTTRAQDRASESRIGDFDCRPTEPQALLESMEDAFTSALANIRPTVMQEIFLEIPETKWSDIGGQHEVKKRIQQALVWPVKYPDEMKQSGLKAKKGLLLYGPPGCSKTMTARATATESGLNFIAVRGAELLSMYVGETERAVREVFGKARAASPSIIFFDEIDAVGAARDKSQQGGIHTVTTLLNELDGVEELKGVFVLAATNKPELLDPALIRAGRLSETLYVGLPDLEARRAILQMQTPVSLSDDVDVMALSEMTEGFTGAEIVKICEQASYIAFEEQIQSKEKRRVSQKQLSTALATVKRSVTPEMVRKYEAWGAGR</sequence>
<accession>A0A8H6FAW1</accession>
<dbReference type="SUPFAM" id="SSF52540">
    <property type="entry name" value="P-loop containing nucleoside triphosphate hydrolases"/>
    <property type="match status" value="2"/>
</dbReference>
<dbReference type="GO" id="GO:0005524">
    <property type="term" value="F:ATP binding"/>
    <property type="evidence" value="ECO:0007669"/>
    <property type="project" value="UniProtKB-KW"/>
</dbReference>
<dbReference type="PROSITE" id="PS00674">
    <property type="entry name" value="AAA"/>
    <property type="match status" value="1"/>
</dbReference>
<protein>
    <recommendedName>
        <fullName evidence="4">AAA+ ATPase domain-containing protein</fullName>
    </recommendedName>
</protein>
<evidence type="ECO:0000256" key="1">
    <source>
        <dbReference type="ARBA" id="ARBA00022741"/>
    </source>
</evidence>
<dbReference type="InterPro" id="IPR003960">
    <property type="entry name" value="ATPase_AAA_CS"/>
</dbReference>
<proteinExistence type="predicted"/>
<keyword evidence="2" id="KW-0067">ATP-binding</keyword>
<dbReference type="InterPro" id="IPR003959">
    <property type="entry name" value="ATPase_AAA_core"/>
</dbReference>
<dbReference type="Gene3D" id="3.40.50.300">
    <property type="entry name" value="P-loop containing nucleotide triphosphate hydrolases"/>
    <property type="match status" value="2"/>
</dbReference>
<evidence type="ECO:0000259" key="4">
    <source>
        <dbReference type="SMART" id="SM00382"/>
    </source>
</evidence>
<evidence type="ECO:0000256" key="2">
    <source>
        <dbReference type="ARBA" id="ARBA00022840"/>
    </source>
</evidence>